<organism evidence="1 2">
    <name type="scientific">Discina gigas</name>
    <dbReference type="NCBI Taxonomy" id="1032678"/>
    <lineage>
        <taxon>Eukaryota</taxon>
        <taxon>Fungi</taxon>
        <taxon>Dikarya</taxon>
        <taxon>Ascomycota</taxon>
        <taxon>Pezizomycotina</taxon>
        <taxon>Pezizomycetes</taxon>
        <taxon>Pezizales</taxon>
        <taxon>Discinaceae</taxon>
        <taxon>Discina</taxon>
    </lineage>
</organism>
<dbReference type="EMBL" id="JBBBZM010000070">
    <property type="protein sequence ID" value="KAL0635415.1"/>
    <property type="molecule type" value="Genomic_DNA"/>
</dbReference>
<dbReference type="Pfam" id="PF14223">
    <property type="entry name" value="Retrotran_gag_2"/>
    <property type="match status" value="1"/>
</dbReference>
<gene>
    <name evidence="1" type="ORF">Q9L58_005623</name>
</gene>
<sequence length="229" mass="26353">MSDFSDRDEKTGIQHLKGDSNFYVWKHSVKNKLVSYNYWNITSGATPRPTYPSSESMTSILEGQRVWDIWSCKAMCIICNILSPEVSRSISSHETAPAMWDALMQRFHHHEPHDLLKSFNAICSLRYSDDSTESFRDYLAFFEERWDDLRYRCDDADPPVAGTGNSLETSLNVLTNSDQSKREFLIASLPKSMLSIVCNPQFEARSQVNYTCLCSALVRYNTLMESRKE</sequence>
<proteinExistence type="predicted"/>
<reference evidence="1 2" key="1">
    <citation type="submission" date="2024-02" db="EMBL/GenBank/DDBJ databases">
        <title>Discinaceae phylogenomics.</title>
        <authorList>
            <person name="Dirks A.C."/>
            <person name="James T.Y."/>
        </authorList>
    </citation>
    <scope>NUCLEOTIDE SEQUENCE [LARGE SCALE GENOMIC DNA]</scope>
    <source>
        <strain evidence="1 2">ACD0624</strain>
    </source>
</reference>
<dbReference type="Proteomes" id="UP001447188">
    <property type="component" value="Unassembled WGS sequence"/>
</dbReference>
<evidence type="ECO:0000313" key="2">
    <source>
        <dbReference type="Proteomes" id="UP001447188"/>
    </source>
</evidence>
<keyword evidence="2" id="KW-1185">Reference proteome</keyword>
<evidence type="ECO:0000313" key="1">
    <source>
        <dbReference type="EMBL" id="KAL0635415.1"/>
    </source>
</evidence>
<accession>A0ABR3GHN8</accession>
<name>A0ABR3GHN8_9PEZI</name>
<protein>
    <recommendedName>
        <fullName evidence="3">Retrotransposon Copia-like N-terminal domain-containing protein</fullName>
    </recommendedName>
</protein>
<evidence type="ECO:0008006" key="3">
    <source>
        <dbReference type="Google" id="ProtNLM"/>
    </source>
</evidence>
<comment type="caution">
    <text evidence="1">The sequence shown here is derived from an EMBL/GenBank/DDBJ whole genome shotgun (WGS) entry which is preliminary data.</text>
</comment>